<proteinExistence type="predicted"/>
<dbReference type="EMBL" id="LCDD01000005">
    <property type="protein sequence ID" value="KKS47423.1"/>
    <property type="molecule type" value="Genomic_DNA"/>
</dbReference>
<evidence type="ECO:0000313" key="2">
    <source>
        <dbReference type="Proteomes" id="UP000034320"/>
    </source>
</evidence>
<name>A0A0G1CCQ6_9BACT</name>
<comment type="caution">
    <text evidence="1">The sequence shown here is derived from an EMBL/GenBank/DDBJ whole genome shotgun (WGS) entry which is preliminary data.</text>
</comment>
<reference evidence="1 2" key="1">
    <citation type="journal article" date="2015" name="Nature">
        <title>rRNA introns, odd ribosomes, and small enigmatic genomes across a large radiation of phyla.</title>
        <authorList>
            <person name="Brown C.T."/>
            <person name="Hug L.A."/>
            <person name="Thomas B.C."/>
            <person name="Sharon I."/>
            <person name="Castelle C.J."/>
            <person name="Singh A."/>
            <person name="Wilkins M.J."/>
            <person name="Williams K.H."/>
            <person name="Banfield J.F."/>
        </authorList>
    </citation>
    <scope>NUCLEOTIDE SEQUENCE [LARGE SCALE GENOMIC DNA]</scope>
</reference>
<dbReference type="Proteomes" id="UP000034320">
    <property type="component" value="Unassembled WGS sequence"/>
</dbReference>
<gene>
    <name evidence="1" type="ORF">UV09_C0005G0001</name>
</gene>
<evidence type="ECO:0000313" key="1">
    <source>
        <dbReference type="EMBL" id="KKS47423.1"/>
    </source>
</evidence>
<protein>
    <submittedName>
        <fullName evidence="1">Uncharacterized protein</fullName>
    </submittedName>
</protein>
<dbReference type="AlphaFoldDB" id="A0A0G1CCQ6"/>
<accession>A0A0G1CCQ6</accession>
<sequence length="99" mass="10741">MSHKSEKIIKVAALTVSFLSVTAQVVLFNYDSTYGRKYREITVKVDSLQTGNLILSQKIASYSAMATIAQKAEILGLKPVSEVVSLARPQPVADIGKTL</sequence>
<organism evidence="1 2">
    <name type="scientific">Candidatus Gottesmanbacteria bacterium GW2011_GWA2_42_18</name>
    <dbReference type="NCBI Taxonomy" id="1618442"/>
    <lineage>
        <taxon>Bacteria</taxon>
        <taxon>Candidatus Gottesmaniibacteriota</taxon>
    </lineage>
</organism>